<keyword evidence="5" id="KW-0963">Cytoplasm</keyword>
<dbReference type="Gene3D" id="3.40.50.300">
    <property type="entry name" value="P-loop containing nucleotide triphosphate hydrolases"/>
    <property type="match status" value="1"/>
</dbReference>
<sequence length="215" mass="24333">MLKNYIILGPPGSGKGTQARKLADKLDYVYFGTGDLMRREAELNTALGLEFKKVWDEGKGKLISEELVQKFVAKKVDELEIDHGVVFDGYPRTIAQAEHLEKILSKKHINNVKVINLVVDAKLLVLRMQTRRVCDKCQTVFEDPNKNGITKCDRCGGNLVVRVEDQFAVLTKRIDVYNQQTLPLISFFKNKGTLINVDGNPSIEKVWENIQKVTT</sequence>
<dbReference type="Pfam" id="PF00406">
    <property type="entry name" value="ADK"/>
    <property type="match status" value="1"/>
</dbReference>
<dbReference type="PATRIC" id="fig|1618336.3.peg.29"/>
<feature type="binding site" evidence="5">
    <location>
        <position position="96"/>
    </location>
    <ligand>
        <name>AMP</name>
        <dbReference type="ChEBI" id="CHEBI:456215"/>
    </ligand>
</feature>
<dbReference type="NCBIfam" id="TIGR01351">
    <property type="entry name" value="adk"/>
    <property type="match status" value="1"/>
</dbReference>
<dbReference type="GO" id="GO:0004017">
    <property type="term" value="F:AMP kinase activity"/>
    <property type="evidence" value="ECO:0007669"/>
    <property type="project" value="UniProtKB-UniRule"/>
</dbReference>
<dbReference type="InterPro" id="IPR006259">
    <property type="entry name" value="Adenyl_kin_sub"/>
</dbReference>
<dbReference type="GO" id="GO:0005737">
    <property type="term" value="C:cytoplasm"/>
    <property type="evidence" value="ECO:0007669"/>
    <property type="project" value="UniProtKB-SubCell"/>
</dbReference>
<comment type="catalytic activity">
    <reaction evidence="5 7">
        <text>AMP + ATP = 2 ADP</text>
        <dbReference type="Rhea" id="RHEA:12973"/>
        <dbReference type="ChEBI" id="CHEBI:30616"/>
        <dbReference type="ChEBI" id="CHEBI:456215"/>
        <dbReference type="ChEBI" id="CHEBI:456216"/>
        <dbReference type="EC" id="2.7.4.3"/>
    </reaction>
</comment>
<feature type="binding site" evidence="5">
    <location>
        <position position="173"/>
    </location>
    <ligand>
        <name>AMP</name>
        <dbReference type="ChEBI" id="CHEBI:456215"/>
    </ligand>
</feature>
<comment type="caution">
    <text evidence="5">Lacks conserved residue(s) required for the propagation of feature annotation.</text>
</comment>
<dbReference type="InterPro" id="IPR033690">
    <property type="entry name" value="Adenylat_kinase_CS"/>
</dbReference>
<feature type="binding site" evidence="5">
    <location>
        <position position="201"/>
    </location>
    <ligand>
        <name>ATP</name>
        <dbReference type="ChEBI" id="CHEBI:30616"/>
    </ligand>
</feature>
<keyword evidence="2 5" id="KW-0545">Nucleotide biosynthesis</keyword>
<comment type="subunit">
    <text evidence="5 7">Monomer.</text>
</comment>
<evidence type="ECO:0000313" key="8">
    <source>
        <dbReference type="EMBL" id="KKQ74627.1"/>
    </source>
</evidence>
<feature type="binding site" evidence="5">
    <location>
        <position position="152"/>
    </location>
    <ligand>
        <name>Zn(2+)</name>
        <dbReference type="ChEBI" id="CHEBI:29105"/>
        <note>structural</note>
    </ligand>
</feature>
<evidence type="ECO:0000256" key="5">
    <source>
        <dbReference type="HAMAP-Rule" id="MF_00235"/>
    </source>
</evidence>
<dbReference type="EC" id="2.7.4.3" evidence="5 7"/>
<dbReference type="HAMAP" id="MF_00235">
    <property type="entry name" value="Adenylate_kinase_Adk"/>
    <property type="match status" value="1"/>
</dbReference>
<dbReference type="UniPathway" id="UPA00588">
    <property type="reaction ID" value="UER00649"/>
</dbReference>
<feature type="binding site" evidence="5">
    <location>
        <begin position="89"/>
        <end position="92"/>
    </location>
    <ligand>
        <name>AMP</name>
        <dbReference type="ChEBI" id="CHEBI:456215"/>
    </ligand>
</feature>
<keyword evidence="3 5" id="KW-0547">Nucleotide-binding</keyword>
<comment type="pathway">
    <text evidence="5">Purine metabolism; AMP biosynthesis via salvage pathway; AMP from ADP: step 1/1.</text>
</comment>
<comment type="caution">
    <text evidence="8">The sequence shown here is derived from an EMBL/GenBank/DDBJ whole genome shotgun (WGS) entry which is preliminary data.</text>
</comment>
<feature type="binding site" evidence="5">
    <location>
        <position position="155"/>
    </location>
    <ligand>
        <name>Zn(2+)</name>
        <dbReference type="ChEBI" id="CHEBI:29105"/>
        <note>structural</note>
    </ligand>
</feature>
<dbReference type="GO" id="GO:0044209">
    <property type="term" value="P:AMP salvage"/>
    <property type="evidence" value="ECO:0007669"/>
    <property type="project" value="UniProtKB-UniRule"/>
</dbReference>
<evidence type="ECO:0000256" key="3">
    <source>
        <dbReference type="ARBA" id="ARBA00022741"/>
    </source>
</evidence>
<keyword evidence="4 5" id="KW-0418">Kinase</keyword>
<evidence type="ECO:0000256" key="1">
    <source>
        <dbReference type="ARBA" id="ARBA00022679"/>
    </source>
</evidence>
<feature type="binding site" evidence="5">
    <location>
        <position position="131"/>
    </location>
    <ligand>
        <name>ATP</name>
        <dbReference type="ChEBI" id="CHEBI:30616"/>
    </ligand>
</feature>
<dbReference type="GO" id="GO:0008270">
    <property type="term" value="F:zinc ion binding"/>
    <property type="evidence" value="ECO:0007669"/>
    <property type="project" value="UniProtKB-UniRule"/>
</dbReference>
<feature type="binding site" evidence="5">
    <location>
        <position position="33"/>
    </location>
    <ligand>
        <name>AMP</name>
        <dbReference type="ChEBI" id="CHEBI:456215"/>
    </ligand>
</feature>
<accession>A0A0G0K742</accession>
<dbReference type="SUPFAM" id="SSF52540">
    <property type="entry name" value="P-loop containing nucleoside triphosphate hydrolases"/>
    <property type="match status" value="1"/>
</dbReference>
<dbReference type="InterPro" id="IPR000850">
    <property type="entry name" value="Adenylat/UMP-CMP_kin"/>
</dbReference>
<comment type="function">
    <text evidence="5">Catalyzes the reversible transfer of the terminal phosphate group between ATP and AMP. Plays an important role in cellular energy homeostasis and in adenine nucleotide metabolism.</text>
</comment>
<proteinExistence type="inferred from homology"/>
<keyword evidence="1 5" id="KW-0808">Transferase</keyword>
<dbReference type="Proteomes" id="UP000034498">
    <property type="component" value="Unassembled WGS sequence"/>
</dbReference>
<gene>
    <name evidence="5" type="primary">adk</name>
    <name evidence="8" type="ORF">US94_C0001G0028</name>
</gene>
<protein>
    <recommendedName>
        <fullName evidence="5 7">Adenylate kinase</fullName>
        <shortName evidence="5">AK</shortName>
        <ecNumber evidence="5 7">2.7.4.3</ecNumber>
    </recommendedName>
    <alternativeName>
        <fullName evidence="5">ATP-AMP transphosphorylase</fullName>
    </alternativeName>
    <alternativeName>
        <fullName evidence="5">ATP:AMP phosphotransferase</fullName>
    </alternativeName>
    <alternativeName>
        <fullName evidence="5">Adenylate monophosphate kinase</fullName>
    </alternativeName>
</protein>
<comment type="subcellular location">
    <subcellularLocation>
        <location evidence="5 7">Cytoplasm</location>
    </subcellularLocation>
</comment>
<keyword evidence="5" id="KW-0862">Zinc</keyword>
<evidence type="ECO:0000313" key="9">
    <source>
        <dbReference type="Proteomes" id="UP000034498"/>
    </source>
</evidence>
<feature type="binding site" evidence="5">
    <location>
        <begin position="61"/>
        <end position="63"/>
    </location>
    <ligand>
        <name>AMP</name>
        <dbReference type="ChEBI" id="CHEBI:456215"/>
    </ligand>
</feature>
<evidence type="ECO:0000256" key="4">
    <source>
        <dbReference type="ARBA" id="ARBA00022777"/>
    </source>
</evidence>
<comment type="similarity">
    <text evidence="5 6">Belongs to the adenylate kinase family.</text>
</comment>
<dbReference type="PRINTS" id="PR00094">
    <property type="entry name" value="ADENYLTKNASE"/>
</dbReference>
<dbReference type="CDD" id="cd01428">
    <property type="entry name" value="ADK"/>
    <property type="match status" value="1"/>
</dbReference>
<dbReference type="PANTHER" id="PTHR23359">
    <property type="entry name" value="NUCLEOTIDE KINASE"/>
    <property type="match status" value="1"/>
</dbReference>
<dbReference type="AlphaFoldDB" id="A0A0G0K742"/>
<reference evidence="8 9" key="1">
    <citation type="journal article" date="2015" name="Nature">
        <title>rRNA introns, odd ribosomes, and small enigmatic genomes across a large radiation of phyla.</title>
        <authorList>
            <person name="Brown C.T."/>
            <person name="Hug L.A."/>
            <person name="Thomas B.C."/>
            <person name="Sharon I."/>
            <person name="Castelle C.J."/>
            <person name="Singh A."/>
            <person name="Wilkins M.J."/>
            <person name="Williams K.H."/>
            <person name="Banfield J.F."/>
        </authorList>
    </citation>
    <scope>NUCLEOTIDE SEQUENCE [LARGE SCALE GENOMIC DNA]</scope>
</reference>
<feature type="binding site" evidence="5">
    <location>
        <position position="137"/>
    </location>
    <ligand>
        <name>Zn(2+)</name>
        <dbReference type="ChEBI" id="CHEBI:29105"/>
        <note>structural</note>
    </ligand>
</feature>
<evidence type="ECO:0000256" key="7">
    <source>
        <dbReference type="RuleBase" id="RU003331"/>
    </source>
</evidence>
<dbReference type="InterPro" id="IPR027417">
    <property type="entry name" value="P-loop_NTPase"/>
</dbReference>
<keyword evidence="5" id="KW-0479">Metal-binding</keyword>
<feature type="binding site" evidence="5">
    <location>
        <position position="162"/>
    </location>
    <ligand>
        <name>AMP</name>
        <dbReference type="ChEBI" id="CHEBI:456215"/>
    </ligand>
</feature>
<evidence type="ECO:0000256" key="2">
    <source>
        <dbReference type="ARBA" id="ARBA00022727"/>
    </source>
</evidence>
<organism evidence="8 9">
    <name type="scientific">Berkelbacteria bacterium GW2011_GWB1_38_5</name>
    <dbReference type="NCBI Taxonomy" id="1618336"/>
    <lineage>
        <taxon>Bacteria</taxon>
        <taxon>Candidatus Berkelbacteria</taxon>
    </lineage>
</organism>
<feature type="binding site" evidence="5">
    <location>
        <begin position="12"/>
        <end position="17"/>
    </location>
    <ligand>
        <name>ATP</name>
        <dbReference type="ChEBI" id="CHEBI:30616"/>
    </ligand>
</feature>
<comment type="domain">
    <text evidence="5">Consists of three domains, a large central CORE domain and two small peripheral domains, NMPbind and LID, which undergo movements during catalysis. The LID domain closes over the site of phosphoryl transfer upon ATP binding. Assembling and dissambling the active center during each catalytic cycle provides an effective means to prevent ATP hydrolysis. Some bacteria have evolved a zinc-coordinating structure that stabilizes the LID domain.</text>
</comment>
<keyword evidence="5 7" id="KW-0067">ATP-binding</keyword>
<dbReference type="GO" id="GO:0005524">
    <property type="term" value="F:ATP binding"/>
    <property type="evidence" value="ECO:0007669"/>
    <property type="project" value="UniProtKB-UniRule"/>
</dbReference>
<feature type="binding site" evidence="5">
    <location>
        <position position="134"/>
    </location>
    <ligand>
        <name>Zn(2+)</name>
        <dbReference type="ChEBI" id="CHEBI:29105"/>
        <note>structural</note>
    </ligand>
</feature>
<name>A0A0G0K742_9BACT</name>
<feature type="binding site" evidence="5">
    <location>
        <position position="38"/>
    </location>
    <ligand>
        <name>AMP</name>
        <dbReference type="ChEBI" id="CHEBI:456215"/>
    </ligand>
</feature>
<dbReference type="STRING" id="1618336.US94_C0001G0028"/>
<dbReference type="EMBL" id="LBUX01000001">
    <property type="protein sequence ID" value="KKQ74627.1"/>
    <property type="molecule type" value="Genomic_DNA"/>
</dbReference>
<evidence type="ECO:0000256" key="6">
    <source>
        <dbReference type="RuleBase" id="RU003330"/>
    </source>
</evidence>
<dbReference type="PROSITE" id="PS00113">
    <property type="entry name" value="ADENYLATE_KINASE"/>
    <property type="match status" value="1"/>
</dbReference>